<accession>A0A2P2PSZ6</accession>
<reference evidence="1" key="1">
    <citation type="submission" date="2018-02" db="EMBL/GenBank/DDBJ databases">
        <title>Rhizophora mucronata_Transcriptome.</title>
        <authorList>
            <person name="Meera S.P."/>
            <person name="Sreeshan A."/>
            <person name="Augustine A."/>
        </authorList>
    </citation>
    <scope>NUCLEOTIDE SEQUENCE</scope>
    <source>
        <tissue evidence="1">Leaf</tissue>
    </source>
</reference>
<protein>
    <submittedName>
        <fullName evidence="1">Uncharacterized protein</fullName>
    </submittedName>
</protein>
<organism evidence="1">
    <name type="scientific">Rhizophora mucronata</name>
    <name type="common">Asiatic mangrove</name>
    <dbReference type="NCBI Taxonomy" id="61149"/>
    <lineage>
        <taxon>Eukaryota</taxon>
        <taxon>Viridiplantae</taxon>
        <taxon>Streptophyta</taxon>
        <taxon>Embryophyta</taxon>
        <taxon>Tracheophyta</taxon>
        <taxon>Spermatophyta</taxon>
        <taxon>Magnoliopsida</taxon>
        <taxon>eudicotyledons</taxon>
        <taxon>Gunneridae</taxon>
        <taxon>Pentapetalae</taxon>
        <taxon>rosids</taxon>
        <taxon>fabids</taxon>
        <taxon>Malpighiales</taxon>
        <taxon>Rhizophoraceae</taxon>
        <taxon>Rhizophora</taxon>
    </lineage>
</organism>
<dbReference type="AlphaFoldDB" id="A0A2P2PSZ6"/>
<proteinExistence type="predicted"/>
<dbReference type="EMBL" id="GGEC01077372">
    <property type="protein sequence ID" value="MBX57856.1"/>
    <property type="molecule type" value="Transcribed_RNA"/>
</dbReference>
<sequence length="57" mass="6603">MTNACFLFILEDYYHCLTLQEPATLNIMLIIKGAINLKGKLYNLIFGSLIATFKWIY</sequence>
<evidence type="ECO:0000313" key="1">
    <source>
        <dbReference type="EMBL" id="MBX57856.1"/>
    </source>
</evidence>
<name>A0A2P2PSZ6_RHIMU</name>